<dbReference type="InterPro" id="IPR039426">
    <property type="entry name" value="TonB-dep_rcpt-like"/>
</dbReference>
<evidence type="ECO:0000259" key="12">
    <source>
        <dbReference type="Pfam" id="PF07715"/>
    </source>
</evidence>
<evidence type="ECO:0000313" key="13">
    <source>
        <dbReference type="EMBL" id="RNI27419.1"/>
    </source>
</evidence>
<evidence type="ECO:0000256" key="9">
    <source>
        <dbReference type="RuleBase" id="RU003357"/>
    </source>
</evidence>
<keyword evidence="5 9" id="KW-0798">TonB box</keyword>
<reference evidence="13 14" key="1">
    <citation type="submission" date="2018-11" db="EMBL/GenBank/DDBJ databases">
        <title>Rufibacter latericius sp. nov., isolated from water in Baiyang Lake.</title>
        <authorList>
            <person name="Yang Y."/>
        </authorList>
    </citation>
    <scope>NUCLEOTIDE SEQUENCE [LARGE SCALE GENOMIC DNA]</scope>
    <source>
        <strain evidence="13 14">MCC P1</strain>
    </source>
</reference>
<evidence type="ECO:0000256" key="6">
    <source>
        <dbReference type="ARBA" id="ARBA00023136"/>
    </source>
</evidence>
<comment type="caution">
    <text evidence="13">The sequence shown here is derived from an EMBL/GenBank/DDBJ whole genome shotgun (WGS) entry which is preliminary data.</text>
</comment>
<evidence type="ECO:0000256" key="8">
    <source>
        <dbReference type="PROSITE-ProRule" id="PRU01360"/>
    </source>
</evidence>
<keyword evidence="7 8" id="KW-0998">Cell outer membrane</keyword>
<keyword evidence="13" id="KW-0675">Receptor</keyword>
<dbReference type="EMBL" id="RJJE01000017">
    <property type="protein sequence ID" value="RNI27419.1"/>
    <property type="molecule type" value="Genomic_DNA"/>
</dbReference>
<keyword evidence="2 8" id="KW-0813">Transport</keyword>
<keyword evidence="6 8" id="KW-0472">Membrane</keyword>
<dbReference type="Pfam" id="PF00593">
    <property type="entry name" value="TonB_dep_Rec_b-barrel"/>
    <property type="match status" value="1"/>
</dbReference>
<keyword evidence="10" id="KW-1133">Transmembrane helix</keyword>
<keyword evidence="4 8" id="KW-0812">Transmembrane</keyword>
<dbReference type="AlphaFoldDB" id="A0A3M9MPI0"/>
<dbReference type="SUPFAM" id="SSF49464">
    <property type="entry name" value="Carboxypeptidase regulatory domain-like"/>
    <property type="match status" value="1"/>
</dbReference>
<evidence type="ECO:0000256" key="2">
    <source>
        <dbReference type="ARBA" id="ARBA00022448"/>
    </source>
</evidence>
<evidence type="ECO:0000313" key="14">
    <source>
        <dbReference type="Proteomes" id="UP000271010"/>
    </source>
</evidence>
<feature type="domain" description="TonB-dependent receptor plug" evidence="12">
    <location>
        <begin position="162"/>
        <end position="276"/>
    </location>
</feature>
<organism evidence="13 14">
    <name type="scientific">Rufibacter immobilis</name>
    <dbReference type="NCBI Taxonomy" id="1348778"/>
    <lineage>
        <taxon>Bacteria</taxon>
        <taxon>Pseudomonadati</taxon>
        <taxon>Bacteroidota</taxon>
        <taxon>Cytophagia</taxon>
        <taxon>Cytophagales</taxon>
        <taxon>Hymenobacteraceae</taxon>
        <taxon>Rufibacter</taxon>
    </lineage>
</organism>
<evidence type="ECO:0000256" key="7">
    <source>
        <dbReference type="ARBA" id="ARBA00023237"/>
    </source>
</evidence>
<evidence type="ECO:0000256" key="10">
    <source>
        <dbReference type="SAM" id="Phobius"/>
    </source>
</evidence>
<feature type="transmembrane region" description="Helical" evidence="10">
    <location>
        <begin position="47"/>
        <end position="67"/>
    </location>
</feature>
<dbReference type="InterPro" id="IPR000531">
    <property type="entry name" value="Beta-barrel_TonB"/>
</dbReference>
<dbReference type="InterPro" id="IPR008969">
    <property type="entry name" value="CarboxyPept-like_regulatory"/>
</dbReference>
<dbReference type="NCBIfam" id="TIGR04056">
    <property type="entry name" value="OMP_RagA_SusC"/>
    <property type="match status" value="1"/>
</dbReference>
<protein>
    <submittedName>
        <fullName evidence="13">TonB-dependent receptor</fullName>
    </submittedName>
</protein>
<gene>
    <name evidence="13" type="ORF">EFA69_14880</name>
</gene>
<dbReference type="Gene3D" id="2.60.40.1120">
    <property type="entry name" value="Carboxypeptidase-like, regulatory domain"/>
    <property type="match status" value="1"/>
</dbReference>
<evidence type="ECO:0000256" key="1">
    <source>
        <dbReference type="ARBA" id="ARBA00004571"/>
    </source>
</evidence>
<evidence type="ECO:0000256" key="5">
    <source>
        <dbReference type="ARBA" id="ARBA00023077"/>
    </source>
</evidence>
<name>A0A3M9MPI0_9BACT</name>
<evidence type="ECO:0000259" key="11">
    <source>
        <dbReference type="Pfam" id="PF00593"/>
    </source>
</evidence>
<dbReference type="InterPro" id="IPR023996">
    <property type="entry name" value="TonB-dep_OMP_SusC/RagA"/>
</dbReference>
<dbReference type="Gene3D" id="2.40.170.20">
    <property type="entry name" value="TonB-dependent receptor, beta-barrel domain"/>
    <property type="match status" value="1"/>
</dbReference>
<dbReference type="Gene3D" id="2.170.130.10">
    <property type="entry name" value="TonB-dependent receptor, plug domain"/>
    <property type="match status" value="1"/>
</dbReference>
<evidence type="ECO:0000256" key="3">
    <source>
        <dbReference type="ARBA" id="ARBA00022452"/>
    </source>
</evidence>
<keyword evidence="14" id="KW-1185">Reference proteome</keyword>
<dbReference type="InterPro" id="IPR023997">
    <property type="entry name" value="TonB-dep_OMP_SusC/RagA_CS"/>
</dbReference>
<accession>A0A3M9MPI0</accession>
<dbReference type="SUPFAM" id="SSF56935">
    <property type="entry name" value="Porins"/>
    <property type="match status" value="1"/>
</dbReference>
<dbReference type="PROSITE" id="PS52016">
    <property type="entry name" value="TONB_DEPENDENT_REC_3"/>
    <property type="match status" value="1"/>
</dbReference>
<dbReference type="Proteomes" id="UP000271010">
    <property type="component" value="Unassembled WGS sequence"/>
</dbReference>
<proteinExistence type="inferred from homology"/>
<keyword evidence="3 8" id="KW-1134">Transmembrane beta strand</keyword>
<comment type="similarity">
    <text evidence="8 9">Belongs to the TonB-dependent receptor family.</text>
</comment>
<evidence type="ECO:0000256" key="4">
    <source>
        <dbReference type="ARBA" id="ARBA00022692"/>
    </source>
</evidence>
<dbReference type="OrthoDB" id="9768177at2"/>
<feature type="domain" description="TonB-dependent receptor-like beta-barrel" evidence="11">
    <location>
        <begin position="432"/>
        <end position="995"/>
    </location>
</feature>
<dbReference type="InterPro" id="IPR036942">
    <property type="entry name" value="Beta-barrel_TonB_sf"/>
</dbReference>
<dbReference type="Pfam" id="PF13715">
    <property type="entry name" value="CarbopepD_reg_2"/>
    <property type="match status" value="1"/>
</dbReference>
<dbReference type="InterPro" id="IPR037066">
    <property type="entry name" value="Plug_dom_sf"/>
</dbReference>
<comment type="subcellular location">
    <subcellularLocation>
        <location evidence="1 8">Cell outer membrane</location>
        <topology evidence="1 8">Multi-pass membrane protein</topology>
    </subcellularLocation>
</comment>
<dbReference type="InterPro" id="IPR012910">
    <property type="entry name" value="Plug_dom"/>
</dbReference>
<dbReference type="NCBIfam" id="TIGR04057">
    <property type="entry name" value="SusC_RagA_signa"/>
    <property type="match status" value="1"/>
</dbReference>
<sequence length="1031" mass="112729">MTLSDLAQNRVSVESTNNLNSHFMSDLVLTNLPPVDKLQDKWLHRKLTTFVALVLAFLYLGSSFAYAQQRTVTGTVTGEGGSPLIGVTVLLKGTSTATATDANGGFSLPVTGNAATLVVSYIGYVTQEVPVGSQSTVNVNLQTDAKALEEVVVVGYGTQRREDVTGSVATISEENFNRGQVTTPEQYLTGRVAGVQITNNGGAPGSGSTIRIRGGASLGASNDPLIVIDGVPVENGTIAGSPNPLSLINPNDIESFNILKDASAAAIYGSRASNGVIIITTKKGQAGERFKVNFSTLGSIYKITDKVDVLSAGEFRDAVMREKGSDQQALLGNADTDWQDQIYRTAFGVDNNLVFSGSVKDLPYRVSLGYLDQQGTLKTGNLKRSSVALNLNPSFLDDHLRVNLNVRGSLSKSRFADQGAIGSAVAFDPTQPVYSDDTRFGGYFEWADGNGPKLLAPRNPLSMLEQRRDEGEAKRSIGNLQLDYRFHFLPELRANLNVGYDISRSEGGTVVAPTLASGYSTGGSRSQYEQERDNKLLDFYLNYAKDITALKSRVDVTAGYSYQSFRTYSPTFATFNEAGDVQLSEPAPFPNEVENALIGFFGRINYTFNDKYVLTANIRRDGSSRFAPDARWGTFPALAFAWRINEEGFLKNVSAISDLKLRVGYGVTGQQDIGSYYPYLARYTFSENTAMYPFGDQFYNSLRPAGYASDIKWEETKQYNLGLDFGFFNGKFSGTVEYYKKETEDLLGTVIPAAGSNLSNSLFTNVGSLESEGVEVTLNFNPISTENLNWNFGVNGTYTDVTITRLTNVDSENSVGSPQGGISGGTGNTAQVHTVGYTPYAFYVYKQVYNEQGNPVEGVYADLNNDGIINQNDLYRYKSPMAPVYLGFSNDLTYKNFNLNFVLRANLGNYVYNNVFSNNGTYQNINRTDFLTNMSRNVLESNFTGSSAEQQRLLSDYYVQNASFLRMDNISLGYNFGKVAREKVNLRLSATVQNVFVITNYKGLDPEVGGGIDNNLYPRSRVFSLGANLDF</sequence>
<dbReference type="GO" id="GO:0009279">
    <property type="term" value="C:cell outer membrane"/>
    <property type="evidence" value="ECO:0007669"/>
    <property type="project" value="UniProtKB-SubCell"/>
</dbReference>
<dbReference type="Pfam" id="PF07715">
    <property type="entry name" value="Plug"/>
    <property type="match status" value="1"/>
</dbReference>
<dbReference type="FunFam" id="2.170.130.10:FF:000008">
    <property type="entry name" value="SusC/RagA family TonB-linked outer membrane protein"/>
    <property type="match status" value="1"/>
</dbReference>